<evidence type="ECO:0000313" key="2">
    <source>
        <dbReference type="Proteomes" id="UP000281474"/>
    </source>
</evidence>
<accession>A0A3L8PSI6</accession>
<dbReference type="Proteomes" id="UP000281474">
    <property type="component" value="Unassembled WGS sequence"/>
</dbReference>
<evidence type="ECO:0000313" key="1">
    <source>
        <dbReference type="EMBL" id="RLV58377.1"/>
    </source>
</evidence>
<comment type="caution">
    <text evidence="1">The sequence shown here is derived from an EMBL/GenBank/DDBJ whole genome shotgun (WGS) entry which is preliminary data.</text>
</comment>
<gene>
    <name evidence="1" type="ORF">D5018_17665</name>
</gene>
<dbReference type="RefSeq" id="WP_121840314.1">
    <property type="nucleotide sequence ID" value="NZ_ML014825.1"/>
</dbReference>
<proteinExistence type="predicted"/>
<sequence length="157" mass="17965">MTKPEITLQAAVMSFDEAMQHWIATNPVYQHCLKAIQKSFPVANQDIKQLYLLLTDAIYINDGLLFDYCLCKALHQYQALIHEGELVAYTGFNEALFGHAEAALDSCVINDPKGGSWSIDSGKNFRDWLDEKPCRFMLLEQWELEVSVIRHKKVTLQ</sequence>
<keyword evidence="2" id="KW-1185">Reference proteome</keyword>
<name>A0A3L8PSI6_9GAMM</name>
<reference evidence="1 2" key="1">
    <citation type="submission" date="2018-09" db="EMBL/GenBank/DDBJ databases">
        <title>Phylogeny of the Shewanellaceae, and recommendation for two new genera, Pseudoshewanella and Parashewanella.</title>
        <authorList>
            <person name="Wang G."/>
        </authorList>
    </citation>
    <scope>NUCLEOTIDE SEQUENCE [LARGE SCALE GENOMIC DNA]</scope>
    <source>
        <strain evidence="1 2">C51</strain>
    </source>
</reference>
<protein>
    <submittedName>
        <fullName evidence="1">Uncharacterized protein</fullName>
    </submittedName>
</protein>
<organism evidence="1 2">
    <name type="scientific">Parashewanella curva</name>
    <dbReference type="NCBI Taxonomy" id="2338552"/>
    <lineage>
        <taxon>Bacteria</taxon>
        <taxon>Pseudomonadati</taxon>
        <taxon>Pseudomonadota</taxon>
        <taxon>Gammaproteobacteria</taxon>
        <taxon>Alteromonadales</taxon>
        <taxon>Shewanellaceae</taxon>
        <taxon>Parashewanella</taxon>
    </lineage>
</organism>
<dbReference type="OrthoDB" id="6627434at2"/>
<dbReference type="AlphaFoldDB" id="A0A3L8PSI6"/>
<dbReference type="EMBL" id="QZEI01000076">
    <property type="protein sequence ID" value="RLV58377.1"/>
    <property type="molecule type" value="Genomic_DNA"/>
</dbReference>